<dbReference type="GO" id="GO:0004851">
    <property type="term" value="F:uroporphyrin-III C-methyltransferase activity"/>
    <property type="evidence" value="ECO:0007669"/>
    <property type="project" value="UniProtKB-EC"/>
</dbReference>
<evidence type="ECO:0000313" key="8">
    <source>
        <dbReference type="Proteomes" id="UP000576480"/>
    </source>
</evidence>
<dbReference type="FunFam" id="3.40.1010.10:FF:000001">
    <property type="entry name" value="Siroheme synthase"/>
    <property type="match status" value="1"/>
</dbReference>
<dbReference type="Pfam" id="PF00590">
    <property type="entry name" value="TP_methylase"/>
    <property type="match status" value="1"/>
</dbReference>
<dbReference type="PANTHER" id="PTHR45790">
    <property type="entry name" value="SIROHEME SYNTHASE-RELATED"/>
    <property type="match status" value="1"/>
</dbReference>
<dbReference type="InterPro" id="IPR003043">
    <property type="entry name" value="Uropor_MeTrfase_CS"/>
</dbReference>
<keyword evidence="5" id="KW-0627">Porphyrin biosynthesis</keyword>
<evidence type="ECO:0000259" key="6">
    <source>
        <dbReference type="Pfam" id="PF00590"/>
    </source>
</evidence>
<evidence type="ECO:0000256" key="1">
    <source>
        <dbReference type="ARBA" id="ARBA00012162"/>
    </source>
</evidence>
<dbReference type="GO" id="GO:0032259">
    <property type="term" value="P:methylation"/>
    <property type="evidence" value="ECO:0007669"/>
    <property type="project" value="UniProtKB-KW"/>
</dbReference>
<evidence type="ECO:0000256" key="3">
    <source>
        <dbReference type="ARBA" id="ARBA00022679"/>
    </source>
</evidence>
<gene>
    <name evidence="7" type="ORF">HKBW3S43_02028</name>
</gene>
<dbReference type="GO" id="GO:0019354">
    <property type="term" value="P:siroheme biosynthetic process"/>
    <property type="evidence" value="ECO:0007669"/>
    <property type="project" value="TreeGrafter"/>
</dbReference>
<dbReference type="Proteomes" id="UP000576480">
    <property type="component" value="Unassembled WGS sequence"/>
</dbReference>
<evidence type="ECO:0000313" key="7">
    <source>
        <dbReference type="EMBL" id="GFP36240.1"/>
    </source>
</evidence>
<evidence type="ECO:0000256" key="4">
    <source>
        <dbReference type="ARBA" id="ARBA00022691"/>
    </source>
</evidence>
<dbReference type="Gene3D" id="3.40.1010.10">
    <property type="entry name" value="Cobalt-precorrin-4 Transmethylase, Domain 1"/>
    <property type="match status" value="1"/>
</dbReference>
<protein>
    <recommendedName>
        <fullName evidence="1">uroporphyrinogen-III C-methyltransferase</fullName>
        <ecNumber evidence="1">2.1.1.107</ecNumber>
    </recommendedName>
</protein>
<dbReference type="InterPro" id="IPR014777">
    <property type="entry name" value="4pyrrole_Mease_sub1"/>
</dbReference>
<comment type="caution">
    <text evidence="7">The sequence shown here is derived from an EMBL/GenBank/DDBJ whole genome shotgun (WGS) entry which is preliminary data.</text>
</comment>
<dbReference type="InterPro" id="IPR000878">
    <property type="entry name" value="4pyrrol_Mease"/>
</dbReference>
<accession>A0A6V8PVT6</accession>
<name>A0A6V8PVT6_9ACTN</name>
<dbReference type="SUPFAM" id="SSF53790">
    <property type="entry name" value="Tetrapyrrole methylase"/>
    <property type="match status" value="1"/>
</dbReference>
<dbReference type="InterPro" id="IPR035996">
    <property type="entry name" value="4pyrrol_Methylase_sf"/>
</dbReference>
<dbReference type="EMBL" id="BLSB01000507">
    <property type="protein sequence ID" value="GFP36240.1"/>
    <property type="molecule type" value="Genomic_DNA"/>
</dbReference>
<keyword evidence="3 7" id="KW-0808">Transferase</keyword>
<evidence type="ECO:0000256" key="5">
    <source>
        <dbReference type="ARBA" id="ARBA00023244"/>
    </source>
</evidence>
<proteinExistence type="predicted"/>
<dbReference type="EC" id="2.1.1.107" evidence="1"/>
<organism evidence="7 8">
    <name type="scientific">Candidatus Hakubella thermalkaliphila</name>
    <dbReference type="NCBI Taxonomy" id="2754717"/>
    <lineage>
        <taxon>Bacteria</taxon>
        <taxon>Bacillati</taxon>
        <taxon>Actinomycetota</taxon>
        <taxon>Actinomycetota incertae sedis</taxon>
        <taxon>Candidatus Hakubellales</taxon>
        <taxon>Candidatus Hakubellaceae</taxon>
        <taxon>Candidatus Hakubella</taxon>
    </lineage>
</organism>
<evidence type="ECO:0000256" key="2">
    <source>
        <dbReference type="ARBA" id="ARBA00022603"/>
    </source>
</evidence>
<keyword evidence="2 7" id="KW-0489">Methyltransferase</keyword>
<feature type="domain" description="Tetrapyrrole methylase" evidence="6">
    <location>
        <begin position="4"/>
        <end position="97"/>
    </location>
</feature>
<dbReference type="PROSITE" id="PS00839">
    <property type="entry name" value="SUMT_1"/>
    <property type="match status" value="1"/>
</dbReference>
<keyword evidence="4" id="KW-0949">S-adenosyl-L-methionine</keyword>
<dbReference type="InterPro" id="IPR050161">
    <property type="entry name" value="Siro_Cobalamin_biosynth"/>
</dbReference>
<sequence>MSGKVYLVGAGPGDEGLMTLRGLQCLKEADVIVYDRLASERLLDVTRKGAEKIYAGKFASHHTLKQEEINALLAQKAQEGKVVVRLKGGDPFIFGRGGGGGRVPG</sequence>
<reference evidence="7 8" key="1">
    <citation type="journal article" date="2020" name="Front. Microbiol.">
        <title>Single-cell genomics of novel Actinobacteria with the Wood-Ljungdahl pathway discovered in a serpentinizing system.</title>
        <authorList>
            <person name="Merino N."/>
            <person name="Kawai M."/>
            <person name="Boyd E.S."/>
            <person name="Colman D.R."/>
            <person name="McGlynn S.E."/>
            <person name="Nealson K.H."/>
            <person name="Kurokawa K."/>
            <person name="Hongoh Y."/>
        </authorList>
    </citation>
    <scope>NUCLEOTIDE SEQUENCE [LARGE SCALE GENOMIC DNA]</scope>
    <source>
        <strain evidence="7 8">S43</strain>
    </source>
</reference>
<dbReference type="PANTHER" id="PTHR45790:SF3">
    <property type="entry name" value="S-ADENOSYL-L-METHIONINE-DEPENDENT UROPORPHYRINOGEN III METHYLTRANSFERASE, CHLOROPLASTIC"/>
    <property type="match status" value="1"/>
</dbReference>
<dbReference type="AlphaFoldDB" id="A0A6V8PVT6"/>